<comment type="caution">
    <text evidence="1">The sequence shown here is derived from an EMBL/GenBank/DDBJ whole genome shotgun (WGS) entry which is preliminary data.</text>
</comment>
<dbReference type="Proteomes" id="UP000324800">
    <property type="component" value="Unassembled WGS sequence"/>
</dbReference>
<feature type="non-terminal residue" evidence="1">
    <location>
        <position position="1"/>
    </location>
</feature>
<dbReference type="EMBL" id="SNRW01044021">
    <property type="protein sequence ID" value="KAA6325825.1"/>
    <property type="molecule type" value="Genomic_DNA"/>
</dbReference>
<evidence type="ECO:0000313" key="2">
    <source>
        <dbReference type="Proteomes" id="UP000324800"/>
    </source>
</evidence>
<protein>
    <submittedName>
        <fullName evidence="1">Uncharacterized protein</fullName>
    </submittedName>
</protein>
<dbReference type="AlphaFoldDB" id="A0A5J4QWW7"/>
<organism evidence="1 2">
    <name type="scientific">Streblomastix strix</name>
    <dbReference type="NCBI Taxonomy" id="222440"/>
    <lineage>
        <taxon>Eukaryota</taxon>
        <taxon>Metamonada</taxon>
        <taxon>Preaxostyla</taxon>
        <taxon>Oxymonadida</taxon>
        <taxon>Streblomastigidae</taxon>
        <taxon>Streblomastix</taxon>
    </lineage>
</organism>
<sequence>AIRALTLDISISVGSPTPTQLYQDNYYIDYVYHKLPMVLIDKFIVFTYKGLYNISKD</sequence>
<proteinExistence type="predicted"/>
<evidence type="ECO:0000313" key="1">
    <source>
        <dbReference type="EMBL" id="KAA6325825.1"/>
    </source>
</evidence>
<name>A0A5J4QWW7_9EUKA</name>
<accession>A0A5J4QWW7</accession>
<reference evidence="1 2" key="1">
    <citation type="submission" date="2019-03" db="EMBL/GenBank/DDBJ databases">
        <title>Single cell metagenomics reveals metabolic interactions within the superorganism composed of flagellate Streblomastix strix and complex community of Bacteroidetes bacteria on its surface.</title>
        <authorList>
            <person name="Treitli S.C."/>
            <person name="Kolisko M."/>
            <person name="Husnik F."/>
            <person name="Keeling P."/>
            <person name="Hampl V."/>
        </authorList>
    </citation>
    <scope>NUCLEOTIDE SEQUENCE [LARGE SCALE GENOMIC DNA]</scope>
    <source>
        <strain evidence="1">ST1C</strain>
    </source>
</reference>
<gene>
    <name evidence="1" type="ORF">EZS28_054024</name>
</gene>